<name>A0A822ZKH5_NELNU</name>
<sequence length="53" mass="6118">MLCDKRWLDAYCLSVLFTKVNNAMLLSIILPKSRPSHSDWTVTSFSFLRKGKV</sequence>
<dbReference type="Proteomes" id="UP000607653">
    <property type="component" value="Unassembled WGS sequence"/>
</dbReference>
<evidence type="ECO:0000313" key="2">
    <source>
        <dbReference type="Proteomes" id="UP000607653"/>
    </source>
</evidence>
<comment type="caution">
    <text evidence="1">The sequence shown here is derived from an EMBL/GenBank/DDBJ whole genome shotgun (WGS) entry which is preliminary data.</text>
</comment>
<organism evidence="1 2">
    <name type="scientific">Nelumbo nucifera</name>
    <name type="common">Sacred lotus</name>
    <dbReference type="NCBI Taxonomy" id="4432"/>
    <lineage>
        <taxon>Eukaryota</taxon>
        <taxon>Viridiplantae</taxon>
        <taxon>Streptophyta</taxon>
        <taxon>Embryophyta</taxon>
        <taxon>Tracheophyta</taxon>
        <taxon>Spermatophyta</taxon>
        <taxon>Magnoliopsida</taxon>
        <taxon>Proteales</taxon>
        <taxon>Nelumbonaceae</taxon>
        <taxon>Nelumbo</taxon>
    </lineage>
</organism>
<gene>
    <name evidence="1" type="ORF">HUJ06_003892</name>
</gene>
<protein>
    <submittedName>
        <fullName evidence="1">Uncharacterized protein</fullName>
    </submittedName>
</protein>
<dbReference type="EMBL" id="DUZY01000007">
    <property type="protein sequence ID" value="DAD45662.1"/>
    <property type="molecule type" value="Genomic_DNA"/>
</dbReference>
<proteinExistence type="predicted"/>
<keyword evidence="2" id="KW-1185">Reference proteome</keyword>
<reference evidence="1 2" key="1">
    <citation type="journal article" date="2020" name="Mol. Biol. Evol.">
        <title>Distinct Expression and Methylation Patterns for Genes with Different Fates following a Single Whole-Genome Duplication in Flowering Plants.</title>
        <authorList>
            <person name="Shi T."/>
            <person name="Rahmani R.S."/>
            <person name="Gugger P.F."/>
            <person name="Wang M."/>
            <person name="Li H."/>
            <person name="Zhang Y."/>
            <person name="Li Z."/>
            <person name="Wang Q."/>
            <person name="Van de Peer Y."/>
            <person name="Marchal K."/>
            <person name="Chen J."/>
        </authorList>
    </citation>
    <scope>NUCLEOTIDE SEQUENCE [LARGE SCALE GENOMIC DNA]</scope>
    <source>
        <tissue evidence="1">Leaf</tissue>
    </source>
</reference>
<evidence type="ECO:0000313" key="1">
    <source>
        <dbReference type="EMBL" id="DAD45662.1"/>
    </source>
</evidence>
<accession>A0A822ZKH5</accession>
<dbReference type="AlphaFoldDB" id="A0A822ZKH5"/>